<reference evidence="1" key="1">
    <citation type="submission" date="2021-03" db="EMBL/GenBank/DDBJ databases">
        <authorList>
            <person name="Tagirdzhanova G."/>
        </authorList>
    </citation>
    <scope>NUCLEOTIDE SEQUENCE</scope>
</reference>
<keyword evidence="2" id="KW-1185">Reference proteome</keyword>
<gene>
    <name evidence="1" type="ORF">ALECFALPRED_004029</name>
</gene>
<accession>A0A8H3ES21</accession>
<dbReference type="Proteomes" id="UP000664203">
    <property type="component" value="Unassembled WGS sequence"/>
</dbReference>
<organism evidence="1 2">
    <name type="scientific">Alectoria fallacina</name>
    <dbReference type="NCBI Taxonomy" id="1903189"/>
    <lineage>
        <taxon>Eukaryota</taxon>
        <taxon>Fungi</taxon>
        <taxon>Dikarya</taxon>
        <taxon>Ascomycota</taxon>
        <taxon>Pezizomycotina</taxon>
        <taxon>Lecanoromycetes</taxon>
        <taxon>OSLEUM clade</taxon>
        <taxon>Lecanoromycetidae</taxon>
        <taxon>Lecanorales</taxon>
        <taxon>Lecanorineae</taxon>
        <taxon>Parmeliaceae</taxon>
        <taxon>Alectoria</taxon>
    </lineage>
</organism>
<dbReference type="EMBL" id="CAJPDR010000025">
    <property type="protein sequence ID" value="CAF9907881.1"/>
    <property type="molecule type" value="Genomic_DNA"/>
</dbReference>
<protein>
    <submittedName>
        <fullName evidence="1">Uncharacterized protein</fullName>
    </submittedName>
</protein>
<evidence type="ECO:0000313" key="2">
    <source>
        <dbReference type="Proteomes" id="UP000664203"/>
    </source>
</evidence>
<name>A0A8H3ES21_9LECA</name>
<dbReference type="OrthoDB" id="5312632at2759"/>
<evidence type="ECO:0000313" key="1">
    <source>
        <dbReference type="EMBL" id="CAF9907881.1"/>
    </source>
</evidence>
<sequence>MLLWSWFEKARKDDEEANTRLGTLGYLPYEIRQQILKFVLADYYDKYNRRGRQLRIASTYSFSGNLTMCKQNEECETTGVFDLSSYSRSGTKMDRAPLSLRSVSPSIKLECGCILLTSITFVSTCPASLARFLDQLSPLQQGQLRSLRIHLFGCSICSRDRVKLCNIWVAVCQRLPTGLTSVEFGWTNLGGRRRESRMEDGRLRRLSETEEFRLAAGMFGVLSKQVWRASSRAKISMTGREGLYKGECNVLDDALDELEPWSREWHEWKDGVE</sequence>
<proteinExistence type="predicted"/>
<dbReference type="AlphaFoldDB" id="A0A8H3ES21"/>
<comment type="caution">
    <text evidence="1">The sequence shown here is derived from an EMBL/GenBank/DDBJ whole genome shotgun (WGS) entry which is preliminary data.</text>
</comment>